<organism evidence="2 3">
    <name type="scientific">Litoreibacter ponti</name>
    <dbReference type="NCBI Taxonomy" id="1510457"/>
    <lineage>
        <taxon>Bacteria</taxon>
        <taxon>Pseudomonadati</taxon>
        <taxon>Pseudomonadota</taxon>
        <taxon>Alphaproteobacteria</taxon>
        <taxon>Rhodobacterales</taxon>
        <taxon>Roseobacteraceae</taxon>
        <taxon>Litoreibacter</taxon>
    </lineage>
</organism>
<comment type="caution">
    <text evidence="2">The sequence shown here is derived from an EMBL/GenBank/DDBJ whole genome shotgun (WGS) entry which is preliminary data.</text>
</comment>
<keyword evidence="1" id="KW-1133">Transmembrane helix</keyword>
<feature type="transmembrane region" description="Helical" evidence="1">
    <location>
        <begin position="9"/>
        <end position="31"/>
    </location>
</feature>
<reference evidence="2 3" key="1">
    <citation type="submission" date="2018-04" db="EMBL/GenBank/DDBJ databases">
        <title>Genomic Encyclopedia of Archaeal and Bacterial Type Strains, Phase II (KMG-II): from individual species to whole genera.</title>
        <authorList>
            <person name="Goeker M."/>
        </authorList>
    </citation>
    <scope>NUCLEOTIDE SEQUENCE [LARGE SCALE GENOMIC DNA]</scope>
    <source>
        <strain evidence="2 3">DSM 100977</strain>
    </source>
</reference>
<evidence type="ECO:0000313" key="2">
    <source>
        <dbReference type="EMBL" id="PTX55970.1"/>
    </source>
</evidence>
<dbReference type="Pfam" id="PF09945">
    <property type="entry name" value="DUF2177"/>
    <property type="match status" value="1"/>
</dbReference>
<keyword evidence="1" id="KW-0812">Transmembrane</keyword>
<keyword evidence="1" id="KW-0472">Membrane</keyword>
<dbReference type="EMBL" id="QBKS01000001">
    <property type="protein sequence ID" value="PTX55970.1"/>
    <property type="molecule type" value="Genomic_DNA"/>
</dbReference>
<dbReference type="OrthoDB" id="166547at2"/>
<proteinExistence type="predicted"/>
<feature type="transmembrane region" description="Helical" evidence="1">
    <location>
        <begin position="51"/>
        <end position="71"/>
    </location>
</feature>
<gene>
    <name evidence="2" type="ORF">C8N43_0619</name>
</gene>
<dbReference type="InterPro" id="IPR018687">
    <property type="entry name" value="DUF2177_membr"/>
</dbReference>
<evidence type="ECO:0000256" key="1">
    <source>
        <dbReference type="SAM" id="Phobius"/>
    </source>
</evidence>
<evidence type="ECO:0000313" key="3">
    <source>
        <dbReference type="Proteomes" id="UP000243978"/>
    </source>
</evidence>
<dbReference type="Proteomes" id="UP000243978">
    <property type="component" value="Unassembled WGS sequence"/>
</dbReference>
<feature type="transmembrane region" description="Helical" evidence="1">
    <location>
        <begin position="78"/>
        <end position="96"/>
    </location>
</feature>
<dbReference type="RefSeq" id="WP_107844209.1">
    <property type="nucleotide sequence ID" value="NZ_QBKS01000001.1"/>
</dbReference>
<protein>
    <submittedName>
        <fullName evidence="2">Putative membrane protein</fullName>
    </submittedName>
</protein>
<feature type="transmembrane region" description="Helical" evidence="1">
    <location>
        <begin position="116"/>
        <end position="134"/>
    </location>
</feature>
<accession>A0A2T6BIS4</accession>
<dbReference type="AlphaFoldDB" id="A0A2T6BIS4"/>
<keyword evidence="3" id="KW-1185">Reference proteome</keyword>
<sequence>MTLSAATIAILYISTFAVFLALDYLGLSYLIKPTFERFIPDLILDSPRLGPALMFYSFYIVGVLWFVSMPAMTGDKSLLWVFGTAAFLGALGYGTYEFTNLSVMKDWNWTMTLTDFFWGIALTGTAATAGVAITRSIG</sequence>
<name>A0A2T6BIS4_9RHOB</name>